<feature type="compositionally biased region" description="Basic and acidic residues" evidence="1">
    <location>
        <begin position="283"/>
        <end position="292"/>
    </location>
</feature>
<dbReference type="Proteomes" id="UP000004995">
    <property type="component" value="Unassembled WGS sequence"/>
</dbReference>
<accession>K3Y947</accession>
<feature type="region of interest" description="Disordered" evidence="1">
    <location>
        <begin position="1"/>
        <end position="135"/>
    </location>
</feature>
<dbReference type="EnsemblPlants" id="KQK99421">
    <property type="protein sequence ID" value="KQK99421"/>
    <property type="gene ID" value="SETIT_010739mg"/>
</dbReference>
<dbReference type="InParanoid" id="K3Y947"/>
<evidence type="ECO:0000313" key="3">
    <source>
        <dbReference type="Proteomes" id="UP000004995"/>
    </source>
</evidence>
<dbReference type="eggNOG" id="ENOG502S8FC">
    <property type="taxonomic scope" value="Eukaryota"/>
</dbReference>
<dbReference type="PANTHER" id="PTHR34808:SF2">
    <property type="entry name" value="EXPRESSED PROTEIN"/>
    <property type="match status" value="1"/>
</dbReference>
<reference evidence="3" key="1">
    <citation type="journal article" date="2012" name="Nat. Biotechnol.">
        <title>Reference genome sequence of the model plant Setaria.</title>
        <authorList>
            <person name="Bennetzen J.L."/>
            <person name="Schmutz J."/>
            <person name="Wang H."/>
            <person name="Percifield R."/>
            <person name="Hawkins J."/>
            <person name="Pontaroli A.C."/>
            <person name="Estep M."/>
            <person name="Feng L."/>
            <person name="Vaughn J.N."/>
            <person name="Grimwood J."/>
            <person name="Jenkins J."/>
            <person name="Barry K."/>
            <person name="Lindquist E."/>
            <person name="Hellsten U."/>
            <person name="Deshpande S."/>
            <person name="Wang X."/>
            <person name="Wu X."/>
            <person name="Mitros T."/>
            <person name="Triplett J."/>
            <person name="Yang X."/>
            <person name="Ye C.Y."/>
            <person name="Mauro-Herrera M."/>
            <person name="Wang L."/>
            <person name="Li P."/>
            <person name="Sharma M."/>
            <person name="Sharma R."/>
            <person name="Ronald P.C."/>
            <person name="Panaud O."/>
            <person name="Kellogg E.A."/>
            <person name="Brutnell T.P."/>
            <person name="Doust A.N."/>
            <person name="Tuskan G.A."/>
            <person name="Rokhsar D."/>
            <person name="Devos K.M."/>
        </authorList>
    </citation>
    <scope>NUCLEOTIDE SEQUENCE [LARGE SCALE GENOMIC DNA]</scope>
    <source>
        <strain evidence="3">cv. Yugu1</strain>
    </source>
</reference>
<feature type="compositionally biased region" description="Basic residues" evidence="1">
    <location>
        <begin position="32"/>
        <end position="58"/>
    </location>
</feature>
<keyword evidence="3" id="KW-1185">Reference proteome</keyword>
<evidence type="ECO:0000256" key="1">
    <source>
        <dbReference type="SAM" id="MobiDB-lite"/>
    </source>
</evidence>
<dbReference type="HOGENOM" id="CLU_954445_0_0_1"/>
<organism evidence="2 3">
    <name type="scientific">Setaria italica</name>
    <name type="common">Foxtail millet</name>
    <name type="synonym">Panicum italicum</name>
    <dbReference type="NCBI Taxonomy" id="4555"/>
    <lineage>
        <taxon>Eukaryota</taxon>
        <taxon>Viridiplantae</taxon>
        <taxon>Streptophyta</taxon>
        <taxon>Embryophyta</taxon>
        <taxon>Tracheophyta</taxon>
        <taxon>Spermatophyta</taxon>
        <taxon>Magnoliopsida</taxon>
        <taxon>Liliopsida</taxon>
        <taxon>Poales</taxon>
        <taxon>Poaceae</taxon>
        <taxon>PACMAD clade</taxon>
        <taxon>Panicoideae</taxon>
        <taxon>Panicodae</taxon>
        <taxon>Paniceae</taxon>
        <taxon>Cenchrinae</taxon>
        <taxon>Setaria</taxon>
    </lineage>
</organism>
<evidence type="ECO:0000313" key="2">
    <source>
        <dbReference type="EnsemblPlants" id="KQK99421"/>
    </source>
</evidence>
<dbReference type="AlphaFoldDB" id="K3Y947"/>
<feature type="region of interest" description="Disordered" evidence="1">
    <location>
        <begin position="266"/>
        <end position="292"/>
    </location>
</feature>
<reference evidence="2" key="2">
    <citation type="submission" date="2018-08" db="UniProtKB">
        <authorList>
            <consortium name="EnsemblPlants"/>
        </authorList>
    </citation>
    <scope>IDENTIFICATION</scope>
    <source>
        <strain evidence="2">Yugu1</strain>
    </source>
</reference>
<dbReference type="Gramene" id="KQK99421">
    <property type="protein sequence ID" value="KQK99421"/>
    <property type="gene ID" value="SETIT_010739mg"/>
</dbReference>
<name>K3Y947_SETIT</name>
<sequence length="292" mass="31466">MHVGSRSGPTGKLVTNRPIKAASPGTQYPGTRRPRASKPRTRRASIGRGRWPPRRRHYVSPPVADSEPQPQVPRTLAGPHTGRPNAGAARRRVAGRDPHSGGATWAPDHPYGGDTSWVSPLPGPGASCRQRGAESTGEARASIQKLSAGYTYVFTRGVLFHSGIYTSIIPKEEESIMAPAEMAATTATSRVEAAGRMPSIEWEPKTLTLDQIKFAREAALYVVSTKTEEEAIRIFTEGLKPVQVAVSKSNSFDSSSDDDVELGCYDAKSRGGSKGGSRRRRSIDKDFATAPF</sequence>
<dbReference type="PANTHER" id="PTHR34808">
    <property type="entry name" value="EXPRESSED PROTEIN"/>
    <property type="match status" value="1"/>
</dbReference>
<proteinExistence type="predicted"/>
<dbReference type="EMBL" id="AGNK02004542">
    <property type="status" value="NOT_ANNOTATED_CDS"/>
    <property type="molecule type" value="Genomic_DNA"/>
</dbReference>
<protein>
    <submittedName>
        <fullName evidence="2">Uncharacterized protein</fullName>
    </submittedName>
</protein>